<accession>A0ABQ3E288</accession>
<dbReference type="InterPro" id="IPR036188">
    <property type="entry name" value="FAD/NAD-bd_sf"/>
</dbReference>
<sequence length="406" mass="44700">MSQERAVADVVIVGGGAAGLSLAHALTAPGSRRRLSVTLVETPRRSLRPAERTWCFWQEGPGDYDEAVAASWRRLRVRGRDGSVTDGELGALRYQMLRSGTFEAWVRERLAARPHVRLVEATARTVRDVAGGAEARCVTEDGDGLTLRGRYVFDSRPAGTLPPARSTLLQHFRGWFVRTSAPAFDEDVVELMDFRVPQPAHGLAFGYVLPLGPREALVEYTQFSRSPLTRSAYDAALEHYTRRVLRLGPLDVRSVEGGVIPMTDARFPRRIGPAVYRIGAVGGATRPATGYTFSAVQRQIKAVAAALRDGGEMAFPPPHGRRALAMDAVMLRALDTGRVNGPDFFTRLFARTPTERVLRFLDGRSRLWEDVLIGFSTPVGPMLRTAAELPFLPRRPFPGTREETPG</sequence>
<dbReference type="SUPFAM" id="SSF51905">
    <property type="entry name" value="FAD/NAD(P)-binding domain"/>
    <property type="match status" value="1"/>
</dbReference>
<dbReference type="Gene3D" id="3.50.50.60">
    <property type="entry name" value="FAD/NAD(P)-binding domain"/>
    <property type="match status" value="1"/>
</dbReference>
<protein>
    <submittedName>
        <fullName evidence="1">Lycopene cyclase</fullName>
    </submittedName>
</protein>
<organism evidence="1 2">
    <name type="scientific">Streptomyces chryseus</name>
    <dbReference type="NCBI Taxonomy" id="68186"/>
    <lineage>
        <taxon>Bacteria</taxon>
        <taxon>Bacillati</taxon>
        <taxon>Actinomycetota</taxon>
        <taxon>Actinomycetes</taxon>
        <taxon>Kitasatosporales</taxon>
        <taxon>Streptomycetaceae</taxon>
        <taxon>Streptomyces</taxon>
    </lineage>
</organism>
<dbReference type="Proteomes" id="UP000599437">
    <property type="component" value="Unassembled WGS sequence"/>
</dbReference>
<gene>
    <name evidence="1" type="ORF">GCM10010346_54030</name>
</gene>
<dbReference type="EMBL" id="BMVO01000024">
    <property type="protein sequence ID" value="GHB23555.1"/>
    <property type="molecule type" value="Genomic_DNA"/>
</dbReference>
<dbReference type="Pfam" id="PF05834">
    <property type="entry name" value="Lycopene_cycl"/>
    <property type="match status" value="1"/>
</dbReference>
<evidence type="ECO:0000313" key="2">
    <source>
        <dbReference type="Proteomes" id="UP000599437"/>
    </source>
</evidence>
<name>A0ABQ3E288_9ACTN</name>
<comment type="caution">
    <text evidence="1">The sequence shown here is derived from an EMBL/GenBank/DDBJ whole genome shotgun (WGS) entry which is preliminary data.</text>
</comment>
<keyword evidence="2" id="KW-1185">Reference proteome</keyword>
<reference evidence="2" key="1">
    <citation type="journal article" date="2019" name="Int. J. Syst. Evol. Microbiol.">
        <title>The Global Catalogue of Microorganisms (GCM) 10K type strain sequencing project: providing services to taxonomists for standard genome sequencing and annotation.</title>
        <authorList>
            <consortium name="The Broad Institute Genomics Platform"/>
            <consortium name="The Broad Institute Genome Sequencing Center for Infectious Disease"/>
            <person name="Wu L."/>
            <person name="Ma J."/>
        </authorList>
    </citation>
    <scope>NUCLEOTIDE SEQUENCE [LARGE SCALE GENOMIC DNA]</scope>
    <source>
        <strain evidence="2">JCM 4737</strain>
    </source>
</reference>
<dbReference type="RefSeq" id="WP_138898636.1">
    <property type="nucleotide sequence ID" value="NZ_BMVO01000024.1"/>
</dbReference>
<proteinExistence type="predicted"/>
<evidence type="ECO:0000313" key="1">
    <source>
        <dbReference type="EMBL" id="GHB23555.1"/>
    </source>
</evidence>